<dbReference type="InterPro" id="IPR015943">
    <property type="entry name" value="WD40/YVTN_repeat-like_dom_sf"/>
</dbReference>
<dbReference type="SUPFAM" id="SSF50978">
    <property type="entry name" value="WD40 repeat-like"/>
    <property type="match status" value="1"/>
</dbReference>
<dbReference type="AlphaFoldDB" id="X6MJL2"/>
<gene>
    <name evidence="4" type="ORF">RFI_23533</name>
</gene>
<feature type="repeat" description="WD" evidence="1">
    <location>
        <begin position="194"/>
        <end position="226"/>
    </location>
</feature>
<dbReference type="Pfam" id="PF00400">
    <property type="entry name" value="WD40"/>
    <property type="match status" value="1"/>
</dbReference>
<dbReference type="GO" id="GO:0030992">
    <property type="term" value="C:intraciliary transport particle B"/>
    <property type="evidence" value="ECO:0007669"/>
    <property type="project" value="TreeGrafter"/>
</dbReference>
<evidence type="ECO:0000313" key="4">
    <source>
        <dbReference type="EMBL" id="ETO13836.1"/>
    </source>
</evidence>
<dbReference type="SMART" id="SM00320">
    <property type="entry name" value="WD40"/>
    <property type="match status" value="5"/>
</dbReference>
<name>X6MJL2_RETFI</name>
<dbReference type="PROSITE" id="PS50294">
    <property type="entry name" value="WD_REPEATS_REGION"/>
    <property type="match status" value="2"/>
</dbReference>
<dbReference type="EMBL" id="ASPP01020363">
    <property type="protein sequence ID" value="ETO13836.1"/>
    <property type="molecule type" value="Genomic_DNA"/>
</dbReference>
<protein>
    <recommendedName>
        <fullName evidence="3">Anaphase-promoting complex subunit 4-like WD40 domain-containing protein</fullName>
    </recommendedName>
</protein>
<accession>X6MJL2</accession>
<dbReference type="GO" id="GO:0005929">
    <property type="term" value="C:cilium"/>
    <property type="evidence" value="ECO:0007669"/>
    <property type="project" value="TreeGrafter"/>
</dbReference>
<keyword evidence="5" id="KW-1185">Reference proteome</keyword>
<keyword evidence="2" id="KW-0812">Transmembrane</keyword>
<dbReference type="InterPro" id="IPR036322">
    <property type="entry name" value="WD40_repeat_dom_sf"/>
</dbReference>
<dbReference type="GO" id="GO:0060271">
    <property type="term" value="P:cilium assembly"/>
    <property type="evidence" value="ECO:0007669"/>
    <property type="project" value="TreeGrafter"/>
</dbReference>
<dbReference type="PANTHER" id="PTHR24098">
    <property type="entry name" value="OUTER SEGMENT 5"/>
    <property type="match status" value="1"/>
</dbReference>
<dbReference type="PROSITE" id="PS50082">
    <property type="entry name" value="WD_REPEATS_2"/>
    <property type="match status" value="2"/>
</dbReference>
<keyword evidence="2" id="KW-0472">Membrane</keyword>
<feature type="transmembrane region" description="Helical" evidence="2">
    <location>
        <begin position="398"/>
        <end position="417"/>
    </location>
</feature>
<dbReference type="Pfam" id="PF12894">
    <property type="entry name" value="ANAPC4_WD40"/>
    <property type="match status" value="1"/>
</dbReference>
<keyword evidence="1" id="KW-0853">WD repeat</keyword>
<reference evidence="4 5" key="1">
    <citation type="journal article" date="2013" name="Curr. Biol.">
        <title>The Genome of the Foraminiferan Reticulomyxa filosa.</title>
        <authorList>
            <person name="Glockner G."/>
            <person name="Hulsmann N."/>
            <person name="Schleicher M."/>
            <person name="Noegel A.A."/>
            <person name="Eichinger L."/>
            <person name="Gallinger C."/>
            <person name="Pawlowski J."/>
            <person name="Sierra R."/>
            <person name="Euteneuer U."/>
            <person name="Pillet L."/>
            <person name="Moustafa A."/>
            <person name="Platzer M."/>
            <person name="Groth M."/>
            <person name="Szafranski K."/>
            <person name="Schliwa M."/>
        </authorList>
    </citation>
    <scope>NUCLEOTIDE SEQUENCE [LARGE SCALE GENOMIC DNA]</scope>
</reference>
<evidence type="ECO:0000313" key="5">
    <source>
        <dbReference type="Proteomes" id="UP000023152"/>
    </source>
</evidence>
<sequence>MNDSKKILFLFENCKKKNKKRLDEGTVNSVKWLENSGKEFVSVGDDKTIINWNIDEDEANRNILPKTNLFTLPQVCMSFSWCPGQQFAALGTTDGSLLFYNSSQGKITKQIESAHLGAVICVQWNKDGSALVTGGEDGVIKQWSRTGNLRSRLVAVSHLIYDIDWSPSDHAVVYCFEKYVAIQPIQGHNKPIKWKAHASAVLALDWNAQNQLIVTGGEDCCYRVWDEYGRMLYSSSTFSFPCTSVGWAPNGKYFAVGSHNLLLFCDRLGWIYNQLDIEMGSIMSVQWSRTNMDIIAGAGNGQLCVGTVTGKCIKHKQWEITQASPCELHVANVLESETAMGQENNENGNILHFNAPVVDFLCAQFHLIALTSAMSCQFYDLKNLDAPAQTITSPSNNYITLILATQTCAFFCFFIFFF</sequence>
<dbReference type="InterPro" id="IPR024977">
    <property type="entry name" value="Apc4-like_WD40_dom"/>
</dbReference>
<dbReference type="Proteomes" id="UP000023152">
    <property type="component" value="Unassembled WGS sequence"/>
</dbReference>
<dbReference type="OrthoDB" id="408728at2759"/>
<comment type="caution">
    <text evidence="4">The sequence shown here is derived from an EMBL/GenBank/DDBJ whole genome shotgun (WGS) entry which is preliminary data.</text>
</comment>
<proteinExistence type="predicted"/>
<dbReference type="Gene3D" id="2.130.10.10">
    <property type="entry name" value="YVTN repeat-like/Quinoprotein amine dehydrogenase"/>
    <property type="match status" value="2"/>
</dbReference>
<dbReference type="InterPro" id="IPR001680">
    <property type="entry name" value="WD40_rpt"/>
</dbReference>
<evidence type="ECO:0000256" key="2">
    <source>
        <dbReference type="SAM" id="Phobius"/>
    </source>
</evidence>
<organism evidence="4 5">
    <name type="scientific">Reticulomyxa filosa</name>
    <dbReference type="NCBI Taxonomy" id="46433"/>
    <lineage>
        <taxon>Eukaryota</taxon>
        <taxon>Sar</taxon>
        <taxon>Rhizaria</taxon>
        <taxon>Retaria</taxon>
        <taxon>Foraminifera</taxon>
        <taxon>Monothalamids</taxon>
        <taxon>Reticulomyxidae</taxon>
        <taxon>Reticulomyxa</taxon>
    </lineage>
</organism>
<feature type="repeat" description="WD" evidence="1">
    <location>
        <begin position="112"/>
        <end position="144"/>
    </location>
</feature>
<evidence type="ECO:0000256" key="1">
    <source>
        <dbReference type="PROSITE-ProRule" id="PRU00221"/>
    </source>
</evidence>
<feature type="domain" description="Anaphase-promoting complex subunit 4-like WD40" evidence="3">
    <location>
        <begin position="80"/>
        <end position="166"/>
    </location>
</feature>
<keyword evidence="2" id="KW-1133">Transmembrane helix</keyword>
<evidence type="ECO:0000259" key="3">
    <source>
        <dbReference type="Pfam" id="PF12894"/>
    </source>
</evidence>
<dbReference type="PANTHER" id="PTHR24098:SF0">
    <property type="entry name" value="OUTER SEGMENT 5"/>
    <property type="match status" value="1"/>
</dbReference>